<feature type="DNA-binding region" description="H-T-H motif" evidence="4">
    <location>
        <begin position="45"/>
        <end position="64"/>
    </location>
</feature>
<dbReference type="InterPro" id="IPR009057">
    <property type="entry name" value="Homeodomain-like_sf"/>
</dbReference>
<dbReference type="InterPro" id="IPR050109">
    <property type="entry name" value="HTH-type_TetR-like_transc_reg"/>
</dbReference>
<proteinExistence type="predicted"/>
<keyword evidence="3" id="KW-0804">Transcription</keyword>
<dbReference type="Pfam" id="PF00440">
    <property type="entry name" value="TetR_N"/>
    <property type="match status" value="1"/>
</dbReference>
<dbReference type="AlphaFoldDB" id="A0A6B2NXP0"/>
<organism evidence="6">
    <name type="scientific">Ruegeria sp. PrR005</name>
    <dbReference type="NCBI Taxonomy" id="2706882"/>
    <lineage>
        <taxon>Bacteria</taxon>
        <taxon>Pseudomonadati</taxon>
        <taxon>Pseudomonadota</taxon>
        <taxon>Alphaproteobacteria</taxon>
        <taxon>Rhodobacterales</taxon>
        <taxon>Roseobacteraceae</taxon>
        <taxon>Ruegeria</taxon>
    </lineage>
</organism>
<dbReference type="PROSITE" id="PS50977">
    <property type="entry name" value="HTH_TETR_2"/>
    <property type="match status" value="1"/>
</dbReference>
<evidence type="ECO:0000256" key="2">
    <source>
        <dbReference type="ARBA" id="ARBA00023125"/>
    </source>
</evidence>
<gene>
    <name evidence="6" type="ORF">G0P99_19685</name>
</gene>
<dbReference type="PANTHER" id="PTHR30055:SF234">
    <property type="entry name" value="HTH-TYPE TRANSCRIPTIONAL REGULATOR BETI"/>
    <property type="match status" value="1"/>
</dbReference>
<evidence type="ECO:0000259" key="5">
    <source>
        <dbReference type="PROSITE" id="PS50977"/>
    </source>
</evidence>
<feature type="domain" description="HTH tetR-type" evidence="5">
    <location>
        <begin position="22"/>
        <end position="82"/>
    </location>
</feature>
<dbReference type="PRINTS" id="PR00455">
    <property type="entry name" value="HTHTETR"/>
</dbReference>
<reference evidence="6" key="1">
    <citation type="submission" date="2020-02" db="EMBL/GenBank/DDBJ databases">
        <title>Delineation of the pyrene-degrading pathway in Roseobacter clade bacteria by genomic analysis.</title>
        <authorList>
            <person name="Zhou H."/>
            <person name="Wang H."/>
        </authorList>
    </citation>
    <scope>NUCLEOTIDE SEQUENCE</scope>
    <source>
        <strain evidence="6">PrR005</strain>
    </source>
</reference>
<sequence>MGPADTNTLMHTRATPKQARARQRVADILDAAAALLAERPPGDLNTSLIAERAGVPVSSIYRYFPTLRDLLDELSARAAGDLRQHFMETIAATESEPDLVLRIRRTLEGIRVFMAEHPYYRGLLLLLASLRGVQSVEDDDNAELVGFLADRWARGLDGFSGGDPQVVATTAVQIALTLEDRMARQTSPTLEAQYHEEMVRALDAYLSLYLRRSPAEES</sequence>
<accession>A0A6B2NXP0</accession>
<dbReference type="InterPro" id="IPR001647">
    <property type="entry name" value="HTH_TetR"/>
</dbReference>
<dbReference type="EMBL" id="JAAGOX010000053">
    <property type="protein sequence ID" value="NDW47174.1"/>
    <property type="molecule type" value="Genomic_DNA"/>
</dbReference>
<protein>
    <submittedName>
        <fullName evidence="6">TetR/AcrR family transcriptional regulator</fullName>
    </submittedName>
</protein>
<comment type="caution">
    <text evidence="6">The sequence shown here is derived from an EMBL/GenBank/DDBJ whole genome shotgun (WGS) entry which is preliminary data.</text>
</comment>
<dbReference type="Gene3D" id="1.10.357.10">
    <property type="entry name" value="Tetracycline Repressor, domain 2"/>
    <property type="match status" value="1"/>
</dbReference>
<evidence type="ECO:0000256" key="1">
    <source>
        <dbReference type="ARBA" id="ARBA00023015"/>
    </source>
</evidence>
<name>A0A6B2NXP0_9RHOB</name>
<evidence type="ECO:0000256" key="4">
    <source>
        <dbReference type="PROSITE-ProRule" id="PRU00335"/>
    </source>
</evidence>
<dbReference type="PANTHER" id="PTHR30055">
    <property type="entry name" value="HTH-TYPE TRANSCRIPTIONAL REGULATOR RUTR"/>
    <property type="match status" value="1"/>
</dbReference>
<keyword evidence="1" id="KW-0805">Transcription regulation</keyword>
<keyword evidence="2 4" id="KW-0238">DNA-binding</keyword>
<dbReference type="SUPFAM" id="SSF46689">
    <property type="entry name" value="Homeodomain-like"/>
    <property type="match status" value="1"/>
</dbReference>
<evidence type="ECO:0000256" key="3">
    <source>
        <dbReference type="ARBA" id="ARBA00023163"/>
    </source>
</evidence>
<evidence type="ECO:0000313" key="6">
    <source>
        <dbReference type="EMBL" id="NDW47174.1"/>
    </source>
</evidence>
<dbReference type="GO" id="GO:0003700">
    <property type="term" value="F:DNA-binding transcription factor activity"/>
    <property type="evidence" value="ECO:0007669"/>
    <property type="project" value="TreeGrafter"/>
</dbReference>
<dbReference type="RefSeq" id="WP_164132180.1">
    <property type="nucleotide sequence ID" value="NZ_JAAGOX010000053.1"/>
</dbReference>
<dbReference type="GO" id="GO:0000976">
    <property type="term" value="F:transcription cis-regulatory region binding"/>
    <property type="evidence" value="ECO:0007669"/>
    <property type="project" value="TreeGrafter"/>
</dbReference>